<feature type="chain" id="PRO_5042871464" description="Secreted protein" evidence="1">
    <location>
        <begin position="25"/>
        <end position="132"/>
    </location>
</feature>
<comment type="caution">
    <text evidence="2">The sequence shown here is derived from an EMBL/GenBank/DDBJ whole genome shotgun (WGS) entry which is preliminary data.</text>
</comment>
<gene>
    <name evidence="2" type="ORF">PMAYCL1PPCAC_04717</name>
</gene>
<keyword evidence="1" id="KW-0732">Signal</keyword>
<dbReference type="EMBL" id="BTRK01000002">
    <property type="protein sequence ID" value="GMR34522.1"/>
    <property type="molecule type" value="Genomic_DNA"/>
</dbReference>
<feature type="signal peptide" evidence="1">
    <location>
        <begin position="1"/>
        <end position="24"/>
    </location>
</feature>
<sequence length="132" mass="14590">MWIKFTFTFIFKCNILLIIKKCDSSCDCCKRDEERRGCCRVAEVGRAAAPVCRDSIFDDVLASCLQPSAGLVASSSSNHSSCSRHAVEFGMTVNSIVRAGVVKILSRRVAVRLGLVVALESSREREKRDEKS</sequence>
<protein>
    <recommendedName>
        <fullName evidence="4">Secreted protein</fullName>
    </recommendedName>
</protein>
<evidence type="ECO:0008006" key="4">
    <source>
        <dbReference type="Google" id="ProtNLM"/>
    </source>
</evidence>
<evidence type="ECO:0000256" key="1">
    <source>
        <dbReference type="SAM" id="SignalP"/>
    </source>
</evidence>
<reference evidence="3" key="1">
    <citation type="submission" date="2022-10" db="EMBL/GenBank/DDBJ databases">
        <title>Genome assembly of Pristionchus species.</title>
        <authorList>
            <person name="Yoshida K."/>
            <person name="Sommer R.J."/>
        </authorList>
    </citation>
    <scope>NUCLEOTIDE SEQUENCE [LARGE SCALE GENOMIC DNA]</scope>
    <source>
        <strain evidence="3">RS5460</strain>
    </source>
</reference>
<name>A0AAN4Z4U9_9BILA</name>
<dbReference type="Proteomes" id="UP001328107">
    <property type="component" value="Unassembled WGS sequence"/>
</dbReference>
<proteinExistence type="predicted"/>
<evidence type="ECO:0000313" key="2">
    <source>
        <dbReference type="EMBL" id="GMR34522.1"/>
    </source>
</evidence>
<evidence type="ECO:0000313" key="3">
    <source>
        <dbReference type="Proteomes" id="UP001328107"/>
    </source>
</evidence>
<dbReference type="AlphaFoldDB" id="A0AAN4Z4U9"/>
<organism evidence="2 3">
    <name type="scientific">Pristionchus mayeri</name>
    <dbReference type="NCBI Taxonomy" id="1317129"/>
    <lineage>
        <taxon>Eukaryota</taxon>
        <taxon>Metazoa</taxon>
        <taxon>Ecdysozoa</taxon>
        <taxon>Nematoda</taxon>
        <taxon>Chromadorea</taxon>
        <taxon>Rhabditida</taxon>
        <taxon>Rhabditina</taxon>
        <taxon>Diplogasteromorpha</taxon>
        <taxon>Diplogasteroidea</taxon>
        <taxon>Neodiplogasteridae</taxon>
        <taxon>Pristionchus</taxon>
    </lineage>
</organism>
<keyword evidence="3" id="KW-1185">Reference proteome</keyword>
<accession>A0AAN4Z4U9</accession>